<gene>
    <name evidence="1" type="ORF">L6452_30981</name>
</gene>
<protein>
    <submittedName>
        <fullName evidence="1">Uncharacterized protein</fullName>
    </submittedName>
</protein>
<organism evidence="1 2">
    <name type="scientific">Arctium lappa</name>
    <name type="common">Greater burdock</name>
    <name type="synonym">Lappa major</name>
    <dbReference type="NCBI Taxonomy" id="4217"/>
    <lineage>
        <taxon>Eukaryota</taxon>
        <taxon>Viridiplantae</taxon>
        <taxon>Streptophyta</taxon>
        <taxon>Embryophyta</taxon>
        <taxon>Tracheophyta</taxon>
        <taxon>Spermatophyta</taxon>
        <taxon>Magnoliopsida</taxon>
        <taxon>eudicotyledons</taxon>
        <taxon>Gunneridae</taxon>
        <taxon>Pentapetalae</taxon>
        <taxon>asterids</taxon>
        <taxon>campanulids</taxon>
        <taxon>Asterales</taxon>
        <taxon>Asteraceae</taxon>
        <taxon>Carduoideae</taxon>
        <taxon>Cardueae</taxon>
        <taxon>Arctiinae</taxon>
        <taxon>Arctium</taxon>
    </lineage>
</organism>
<accession>A0ACB8ZJH8</accession>
<evidence type="ECO:0000313" key="1">
    <source>
        <dbReference type="EMBL" id="KAI3697881.1"/>
    </source>
</evidence>
<dbReference type="Proteomes" id="UP001055879">
    <property type="component" value="Linkage Group LG10"/>
</dbReference>
<evidence type="ECO:0000313" key="2">
    <source>
        <dbReference type="Proteomes" id="UP001055879"/>
    </source>
</evidence>
<reference evidence="1 2" key="2">
    <citation type="journal article" date="2022" name="Mol. Ecol. Resour.">
        <title>The genomes of chicory, endive, great burdock and yacon provide insights into Asteraceae paleo-polyploidization history and plant inulin production.</title>
        <authorList>
            <person name="Fan W."/>
            <person name="Wang S."/>
            <person name="Wang H."/>
            <person name="Wang A."/>
            <person name="Jiang F."/>
            <person name="Liu H."/>
            <person name="Zhao H."/>
            <person name="Xu D."/>
            <person name="Zhang Y."/>
        </authorList>
    </citation>
    <scope>NUCLEOTIDE SEQUENCE [LARGE SCALE GENOMIC DNA]</scope>
    <source>
        <strain evidence="2">cv. Niubang</strain>
    </source>
</reference>
<sequence>MNASKAEKVTKAEKSTKVKNTTTVKKLTKVKVTTEAESSSAVKIVEPSISNNPKGPMKNPEELISFVKKMEVLNNLTVRSIRCDHGTEFKNSSLNNFFENKGISHNFSSVRTPQQNGIAERRNRTIIETARSMLSDSHLPTQFWAEAVNTACFTQNRSLICFILNNKDLLGKFDPKADDEIFIGYSSISKAYKVFNKRRQTVEETVHVTFHETRSGNSKPIADNEELNARMFSHYRETKSFFSNHQHTDPPTAYDDPNIIPPNAESTSWVSAEPLNTLPPSDLPSSENLSENNGLSDSQQLIADEPQASSSVNIPIVDPTPEVSDHAPAQRWTKDHPIEQILGDADAESKNTDDSLRDPNWVSVMQEELNEFTRNKVWNLVPRPSDKTVIGTKWVFKNKLDEHGTVTRNKDRLVAQEYRPEEDIDYNETFAPVARLEAIRLFLAYAVYKDFIVYQMDVKSTFLNGSKLCRTTPSVL</sequence>
<proteinExistence type="predicted"/>
<keyword evidence="2" id="KW-1185">Reference proteome</keyword>
<dbReference type="EMBL" id="CM042056">
    <property type="protein sequence ID" value="KAI3697881.1"/>
    <property type="molecule type" value="Genomic_DNA"/>
</dbReference>
<comment type="caution">
    <text evidence="1">The sequence shown here is derived from an EMBL/GenBank/DDBJ whole genome shotgun (WGS) entry which is preliminary data.</text>
</comment>
<reference evidence="2" key="1">
    <citation type="journal article" date="2022" name="Mol. Ecol. Resour.">
        <title>The genomes of chicory, endive, great burdock and yacon provide insights into Asteraceae palaeo-polyploidization history and plant inulin production.</title>
        <authorList>
            <person name="Fan W."/>
            <person name="Wang S."/>
            <person name="Wang H."/>
            <person name="Wang A."/>
            <person name="Jiang F."/>
            <person name="Liu H."/>
            <person name="Zhao H."/>
            <person name="Xu D."/>
            <person name="Zhang Y."/>
        </authorList>
    </citation>
    <scope>NUCLEOTIDE SEQUENCE [LARGE SCALE GENOMIC DNA]</scope>
    <source>
        <strain evidence="2">cv. Niubang</strain>
    </source>
</reference>
<name>A0ACB8ZJH8_ARCLA</name>